<name>A0A517LXP3_9BACT</name>
<keyword evidence="1" id="KW-0482">Metalloprotease</keyword>
<dbReference type="OrthoDB" id="263464at2"/>
<dbReference type="GO" id="GO:0004222">
    <property type="term" value="F:metalloendopeptidase activity"/>
    <property type="evidence" value="ECO:0007669"/>
    <property type="project" value="InterPro"/>
</dbReference>
<evidence type="ECO:0000313" key="2">
    <source>
        <dbReference type="Proteomes" id="UP000319557"/>
    </source>
</evidence>
<keyword evidence="1" id="KW-0378">Hydrolase</keyword>
<dbReference type="Gene3D" id="1.20.58.760">
    <property type="entry name" value="Peptidase M41"/>
    <property type="match status" value="1"/>
</dbReference>
<keyword evidence="2" id="KW-1185">Reference proteome</keyword>
<protein>
    <submittedName>
        <fullName evidence="1">ATP-dependent zinc metalloprotease FtsH</fullName>
    </submittedName>
</protein>
<dbReference type="GO" id="GO:0006508">
    <property type="term" value="P:proteolysis"/>
    <property type="evidence" value="ECO:0007669"/>
    <property type="project" value="UniProtKB-KW"/>
</dbReference>
<dbReference type="Proteomes" id="UP000319557">
    <property type="component" value="Chromosome"/>
</dbReference>
<dbReference type="EMBL" id="CP036261">
    <property type="protein sequence ID" value="QDS87395.1"/>
    <property type="molecule type" value="Genomic_DNA"/>
</dbReference>
<dbReference type="AlphaFoldDB" id="A0A517LXP3"/>
<dbReference type="KEGG" id="ruv:EC9_15730"/>
<gene>
    <name evidence="1" type="primary">ftsH_2</name>
    <name evidence="1" type="ORF">EC9_15730</name>
</gene>
<accession>A0A517LXP3</accession>
<proteinExistence type="predicted"/>
<keyword evidence="1" id="KW-0645">Protease</keyword>
<organism evidence="1 2">
    <name type="scientific">Rosistilla ulvae</name>
    <dbReference type="NCBI Taxonomy" id="1930277"/>
    <lineage>
        <taxon>Bacteria</taxon>
        <taxon>Pseudomonadati</taxon>
        <taxon>Planctomycetota</taxon>
        <taxon>Planctomycetia</taxon>
        <taxon>Pirellulales</taxon>
        <taxon>Pirellulaceae</taxon>
        <taxon>Rosistilla</taxon>
    </lineage>
</organism>
<dbReference type="InterPro" id="IPR037219">
    <property type="entry name" value="Peptidase_M41-like"/>
</dbReference>
<dbReference type="GO" id="GO:0004176">
    <property type="term" value="F:ATP-dependent peptidase activity"/>
    <property type="evidence" value="ECO:0007669"/>
    <property type="project" value="InterPro"/>
</dbReference>
<dbReference type="SUPFAM" id="SSF140990">
    <property type="entry name" value="FtsH protease domain-like"/>
    <property type="match status" value="1"/>
</dbReference>
<evidence type="ECO:0000313" key="1">
    <source>
        <dbReference type="EMBL" id="QDS87395.1"/>
    </source>
</evidence>
<reference evidence="1 2" key="1">
    <citation type="submission" date="2019-02" db="EMBL/GenBank/DDBJ databases">
        <title>Deep-cultivation of Planctomycetes and their phenomic and genomic characterization uncovers novel biology.</title>
        <authorList>
            <person name="Wiegand S."/>
            <person name="Jogler M."/>
            <person name="Boedeker C."/>
            <person name="Pinto D."/>
            <person name="Vollmers J."/>
            <person name="Rivas-Marin E."/>
            <person name="Kohn T."/>
            <person name="Peeters S.H."/>
            <person name="Heuer A."/>
            <person name="Rast P."/>
            <person name="Oberbeckmann S."/>
            <person name="Bunk B."/>
            <person name="Jeske O."/>
            <person name="Meyerdierks A."/>
            <person name="Storesund J.E."/>
            <person name="Kallscheuer N."/>
            <person name="Luecker S."/>
            <person name="Lage O.M."/>
            <person name="Pohl T."/>
            <person name="Merkel B.J."/>
            <person name="Hornburger P."/>
            <person name="Mueller R.-W."/>
            <person name="Bruemmer F."/>
            <person name="Labrenz M."/>
            <person name="Spormann A.M."/>
            <person name="Op den Camp H."/>
            <person name="Overmann J."/>
            <person name="Amann R."/>
            <person name="Jetten M.S.M."/>
            <person name="Mascher T."/>
            <person name="Medema M.H."/>
            <person name="Devos D.P."/>
            <person name="Kaster A.-K."/>
            <person name="Ovreas L."/>
            <person name="Rohde M."/>
            <person name="Galperin M.Y."/>
            <person name="Jogler C."/>
        </authorList>
    </citation>
    <scope>NUCLEOTIDE SEQUENCE [LARGE SCALE GENOMIC DNA]</scope>
    <source>
        <strain evidence="1 2">EC9</strain>
    </source>
</reference>
<dbReference type="GO" id="GO:0005524">
    <property type="term" value="F:ATP binding"/>
    <property type="evidence" value="ECO:0007669"/>
    <property type="project" value="InterPro"/>
</dbReference>
<sequence length="166" mass="18496">MSEVSAYHEAGHALMAMIAGARILSVTIDPDWDDGPQRHADIQIQWPMERFDSRELSEKLAMVALAGPAAEMIHTGDPYHPGLIAEWTSDWELAWEAAAPRFPDLRKRLAYLEQITARAYRILAQDDCWAALATVVDNLLAHETLDGSEVEEIVHQWIAVGGGPRQ</sequence>
<dbReference type="RefSeq" id="WP_145343732.1">
    <property type="nucleotide sequence ID" value="NZ_CP036261.1"/>
</dbReference>